<dbReference type="SUPFAM" id="SSF51120">
    <property type="entry name" value="beta-Roll"/>
    <property type="match status" value="1"/>
</dbReference>
<dbReference type="Gene3D" id="2.150.10.10">
    <property type="entry name" value="Serralysin-like metalloprotease, C-terminal"/>
    <property type="match status" value="1"/>
</dbReference>
<proteinExistence type="predicted"/>
<dbReference type="GO" id="GO:0005509">
    <property type="term" value="F:calcium ion binding"/>
    <property type="evidence" value="ECO:0007669"/>
    <property type="project" value="InterPro"/>
</dbReference>
<reference evidence="3" key="1">
    <citation type="submission" date="2021-02" db="EMBL/GenBank/DDBJ databases">
        <title>Rhodobacter shimadae sp. nov., an aerobic anoxygenic phototrophic bacterium isolated from a hot spring.</title>
        <authorList>
            <person name="Muramatsu S."/>
            <person name="Haruta S."/>
            <person name="Hirose S."/>
            <person name="Hanada S."/>
        </authorList>
    </citation>
    <scope>NUCLEOTIDE SEQUENCE</scope>
    <source>
        <strain evidence="3">N10</strain>
    </source>
</reference>
<organism evidence="3 4">
    <name type="scientific">Neotabrizicola shimadae</name>
    <dbReference type="NCBI Taxonomy" id="2807096"/>
    <lineage>
        <taxon>Bacteria</taxon>
        <taxon>Pseudomonadati</taxon>
        <taxon>Pseudomonadota</taxon>
        <taxon>Alphaproteobacteria</taxon>
        <taxon>Rhodobacterales</taxon>
        <taxon>Paracoccaceae</taxon>
        <taxon>Neotabrizicola</taxon>
    </lineage>
</organism>
<protein>
    <submittedName>
        <fullName evidence="3">Uncharacterized protein</fullName>
    </submittedName>
</protein>
<dbReference type="Pfam" id="PF00353">
    <property type="entry name" value="HemolysinCabind"/>
    <property type="match status" value="2"/>
</dbReference>
<evidence type="ECO:0000256" key="1">
    <source>
        <dbReference type="ARBA" id="ARBA00004613"/>
    </source>
</evidence>
<dbReference type="PRINTS" id="PR00313">
    <property type="entry name" value="CABNDNGRPT"/>
</dbReference>
<keyword evidence="4" id="KW-1185">Reference proteome</keyword>
<dbReference type="GO" id="GO:0005576">
    <property type="term" value="C:extracellular region"/>
    <property type="evidence" value="ECO:0007669"/>
    <property type="project" value="UniProtKB-SubCell"/>
</dbReference>
<comment type="subcellular location">
    <subcellularLocation>
        <location evidence="1">Secreted</location>
    </subcellularLocation>
</comment>
<name>A0A8G0ZVU7_9RHOB</name>
<accession>A0A8G0ZVU7</accession>
<dbReference type="KEGG" id="nsm:JO391_14505"/>
<dbReference type="PROSITE" id="PS00330">
    <property type="entry name" value="HEMOLYSIN_CALCIUM"/>
    <property type="match status" value="2"/>
</dbReference>
<evidence type="ECO:0000256" key="2">
    <source>
        <dbReference type="ARBA" id="ARBA00022525"/>
    </source>
</evidence>
<dbReference type="InterPro" id="IPR011049">
    <property type="entry name" value="Serralysin-like_metalloprot_C"/>
</dbReference>
<dbReference type="PANTHER" id="PTHR38340">
    <property type="entry name" value="S-LAYER PROTEIN"/>
    <property type="match status" value="1"/>
</dbReference>
<dbReference type="Proteomes" id="UP000826300">
    <property type="component" value="Chromosome"/>
</dbReference>
<dbReference type="InterPro" id="IPR050557">
    <property type="entry name" value="RTX_toxin/Mannuronan_C5-epim"/>
</dbReference>
<sequence>MVKLRTHIVLNTGQSVVIAGNELWYDYTSTDPILTLVGENRVTVKGDIAGGLVYGGEGMFVSGSHNLLSITATAQITGYVGIDTDFAATDTRIVNAGTVAGGYIGVGAYSLRCAVTNRGEVFGHFGIYTSLHNAAIISNSGLIEGEKIGILATDTFSATTTRTTITNSGQIVGGDWGISSTYEGTTTDGFGNVTLVNSGTISGRLGSFVAAKMGADSVTNSGTMIGNVRLEGGDDIYAATATGRVQGTILGGAGRDSITGGAFQDAMDGGSGNDTLSGGGESDLLIGRTGKDVLIGGDGNDRLVGGADNDTLSGSAGGDTFVFDIQNGNDVVTDFENGIDKIDIHAFGIDPADFATVVFPFFSAVSGGIVLDLGGLGAALGEITFQGLTLSDIDVSEFIF</sequence>
<dbReference type="InterPro" id="IPR018511">
    <property type="entry name" value="Hemolysin-typ_Ca-bd_CS"/>
</dbReference>
<dbReference type="AlphaFoldDB" id="A0A8G0ZVU7"/>
<keyword evidence="2" id="KW-0964">Secreted</keyword>
<gene>
    <name evidence="3" type="ORF">JO391_14505</name>
</gene>
<dbReference type="PANTHER" id="PTHR38340:SF1">
    <property type="entry name" value="S-LAYER PROTEIN"/>
    <property type="match status" value="1"/>
</dbReference>
<dbReference type="EMBL" id="CP069370">
    <property type="protein sequence ID" value="QYZ68949.1"/>
    <property type="molecule type" value="Genomic_DNA"/>
</dbReference>
<dbReference type="RefSeq" id="WP_220661168.1">
    <property type="nucleotide sequence ID" value="NZ_CP069370.1"/>
</dbReference>
<evidence type="ECO:0000313" key="4">
    <source>
        <dbReference type="Proteomes" id="UP000826300"/>
    </source>
</evidence>
<evidence type="ECO:0000313" key="3">
    <source>
        <dbReference type="EMBL" id="QYZ68949.1"/>
    </source>
</evidence>
<dbReference type="InterPro" id="IPR001343">
    <property type="entry name" value="Hemolysn_Ca-bd"/>
</dbReference>